<gene>
    <name evidence="2" type="ORF">GRI75_08310</name>
</gene>
<dbReference type="PROSITE" id="PS51257">
    <property type="entry name" value="PROKAR_LIPOPROTEIN"/>
    <property type="match status" value="1"/>
</dbReference>
<dbReference type="OrthoDB" id="839202at2"/>
<dbReference type="EMBL" id="WTYK01000004">
    <property type="protein sequence ID" value="MXP41644.1"/>
    <property type="molecule type" value="Genomic_DNA"/>
</dbReference>
<dbReference type="AlphaFoldDB" id="A0A6I4UV00"/>
<reference evidence="2 3" key="1">
    <citation type="submission" date="2019-12" db="EMBL/GenBank/DDBJ databases">
        <title>Genomic-based taxomic classification of the family Erythrobacteraceae.</title>
        <authorList>
            <person name="Xu L."/>
        </authorList>
    </citation>
    <scope>NUCLEOTIDE SEQUENCE [LARGE SCALE GENOMIC DNA]</scope>
    <source>
        <strain evidence="2 3">MCCC 1K02066</strain>
    </source>
</reference>
<keyword evidence="1" id="KW-0732">Signal</keyword>
<dbReference type="SUPFAM" id="SSF63829">
    <property type="entry name" value="Calcium-dependent phosphotriesterase"/>
    <property type="match status" value="1"/>
</dbReference>
<dbReference type="Proteomes" id="UP000469159">
    <property type="component" value="Unassembled WGS sequence"/>
</dbReference>
<proteinExistence type="predicted"/>
<keyword evidence="3" id="KW-1185">Reference proteome</keyword>
<evidence type="ECO:0000313" key="3">
    <source>
        <dbReference type="Proteomes" id="UP000469159"/>
    </source>
</evidence>
<feature type="chain" id="PRO_5026152451" evidence="1">
    <location>
        <begin position="31"/>
        <end position="283"/>
    </location>
</feature>
<protein>
    <submittedName>
        <fullName evidence="2">Uncharacterized protein</fullName>
    </submittedName>
</protein>
<accession>A0A6I4UV00</accession>
<organism evidence="2 3">
    <name type="scientific">Croceibacterium soli</name>
    <dbReference type="NCBI Taxonomy" id="1739690"/>
    <lineage>
        <taxon>Bacteria</taxon>
        <taxon>Pseudomonadati</taxon>
        <taxon>Pseudomonadota</taxon>
        <taxon>Alphaproteobacteria</taxon>
        <taxon>Sphingomonadales</taxon>
        <taxon>Erythrobacteraceae</taxon>
        <taxon>Croceibacterium</taxon>
    </lineage>
</organism>
<comment type="caution">
    <text evidence="2">The sequence shown here is derived from an EMBL/GenBank/DDBJ whole genome shotgun (WGS) entry which is preliminary data.</text>
</comment>
<name>A0A6I4UV00_9SPHN</name>
<evidence type="ECO:0000256" key="1">
    <source>
        <dbReference type="SAM" id="SignalP"/>
    </source>
</evidence>
<feature type="signal peptide" evidence="1">
    <location>
        <begin position="1"/>
        <end position="30"/>
    </location>
</feature>
<sequence length="283" mass="30452">MIKPGSAASLARFLAGSCVVLSCFAVPLLAAGPGDNPRYLVPERRFVAPEARQGVASSGEAIYAIDNSNIGKYAPDGARIAAFAGDPEAFPHLNSCTLAERELVCAASNYPATPHRGTIEFFDPETLAHLRSVALPDNPGSLTALTRRDGRWWAVFAHYDGKGGVPGRDHRATMLAELNAQFRAVRRFAFPQSVLDRISPRSVSGAAWGADGRLYVSGHDKPEVYAMTVPPEGDVLRHEETYAVASFGQAIDFDPHDPALLWSIDRDSRSVIASRIPASGVQR</sequence>
<evidence type="ECO:0000313" key="2">
    <source>
        <dbReference type="EMBL" id="MXP41644.1"/>
    </source>
</evidence>